<comment type="caution">
    <text evidence="3">The sequence shown here is derived from an EMBL/GenBank/DDBJ whole genome shotgun (WGS) entry which is preliminary data.</text>
</comment>
<reference evidence="3 4" key="1">
    <citation type="submission" date="2023-08" db="EMBL/GenBank/DDBJ databases">
        <authorList>
            <person name="Joshi A."/>
            <person name="Thite S."/>
        </authorList>
    </citation>
    <scope>NUCLEOTIDE SEQUENCE [LARGE SCALE GENOMIC DNA]</scope>
    <source>
        <strain evidence="3 4">AC40</strain>
    </source>
</reference>
<dbReference type="RefSeq" id="WP_305894730.1">
    <property type="nucleotide sequence ID" value="NZ_JAUZVZ010000026.1"/>
</dbReference>
<dbReference type="Gene3D" id="3.40.50.2300">
    <property type="match status" value="1"/>
</dbReference>
<gene>
    <name evidence="3" type="ORF">Q3O60_14835</name>
</gene>
<dbReference type="EMBL" id="JAUZVZ010000026">
    <property type="protein sequence ID" value="MDP4537467.1"/>
    <property type="molecule type" value="Genomic_DNA"/>
</dbReference>
<dbReference type="PROSITE" id="PS50110">
    <property type="entry name" value="RESPONSE_REGULATORY"/>
    <property type="match status" value="1"/>
</dbReference>
<evidence type="ECO:0000256" key="1">
    <source>
        <dbReference type="PROSITE-ProRule" id="PRU00169"/>
    </source>
</evidence>
<name>A0ABT9H2D8_9GAMM</name>
<feature type="modified residue" description="4-aspartylphosphate" evidence="1">
    <location>
        <position position="53"/>
    </location>
</feature>
<feature type="non-terminal residue" evidence="3">
    <location>
        <position position="220"/>
    </location>
</feature>
<dbReference type="SUPFAM" id="SSF52172">
    <property type="entry name" value="CheY-like"/>
    <property type="match status" value="1"/>
</dbReference>
<evidence type="ECO:0000259" key="2">
    <source>
        <dbReference type="PROSITE" id="PS50110"/>
    </source>
</evidence>
<dbReference type="Pfam" id="PF00072">
    <property type="entry name" value="Response_reg"/>
    <property type="match status" value="1"/>
</dbReference>
<dbReference type="CDD" id="cd00156">
    <property type="entry name" value="REC"/>
    <property type="match status" value="1"/>
</dbReference>
<keyword evidence="4" id="KW-1185">Reference proteome</keyword>
<proteinExistence type="predicted"/>
<dbReference type="InterPro" id="IPR011006">
    <property type="entry name" value="CheY-like_superfamily"/>
</dbReference>
<evidence type="ECO:0000313" key="3">
    <source>
        <dbReference type="EMBL" id="MDP4537467.1"/>
    </source>
</evidence>
<keyword evidence="1" id="KW-0597">Phosphoprotein</keyword>
<dbReference type="InterPro" id="IPR001789">
    <property type="entry name" value="Sig_transdc_resp-reg_receiver"/>
</dbReference>
<protein>
    <submittedName>
        <fullName evidence="3">Response regulator</fullName>
    </submittedName>
</protein>
<organism evidence="3 4">
    <name type="scientific">Alkalimonas collagenimarina</name>
    <dbReference type="NCBI Taxonomy" id="400390"/>
    <lineage>
        <taxon>Bacteria</taxon>
        <taxon>Pseudomonadati</taxon>
        <taxon>Pseudomonadota</taxon>
        <taxon>Gammaproteobacteria</taxon>
        <taxon>Alkalimonas</taxon>
    </lineage>
</organism>
<evidence type="ECO:0000313" key="4">
    <source>
        <dbReference type="Proteomes" id="UP001231616"/>
    </source>
</evidence>
<accession>A0ABT9H2D8</accession>
<feature type="domain" description="Response regulatory" evidence="2">
    <location>
        <begin position="2"/>
        <end position="131"/>
    </location>
</feature>
<sequence>MNILQIEDDVNWFEETVKPLLIELGAKTVLHEETHDDAINTINSNQIDYVILDLAIPLNNDNPVPDASHGIQLASYIRSRFAGTPILILTGQQTEDAVVRFVEDQELTTFWDGKLKSLVKVRPKRLVSQAIELLSEAAKELEAIDAIEIDESGCELNVLEKRVIRIFCKENSAIAARVKSLNGGLSSAKVLQVTLIGNNGDSLPWSALVKIDSKHNVDKE</sequence>
<dbReference type="Proteomes" id="UP001231616">
    <property type="component" value="Unassembled WGS sequence"/>
</dbReference>